<proteinExistence type="predicted"/>
<dbReference type="EMBL" id="AWFF01000084">
    <property type="protein sequence ID" value="KCZ51509.1"/>
    <property type="molecule type" value="Genomic_DNA"/>
</dbReference>
<evidence type="ECO:0000313" key="1">
    <source>
        <dbReference type="EMBL" id="KCZ51509.1"/>
    </source>
</evidence>
<name>A0A062U4E7_9PROT</name>
<comment type="caution">
    <text evidence="1">The sequence shown here is derived from an EMBL/GenBank/DDBJ whole genome shotgun (WGS) entry which is preliminary data.</text>
</comment>
<dbReference type="STRING" id="1280946.HY29_18400"/>
<reference evidence="1 2" key="1">
    <citation type="journal article" date="2014" name="Antonie Van Leeuwenhoek">
        <title>Hyphomonas beringensis sp. nov. and Hyphomonas chukchiensis sp. nov., isolated from surface seawater of the Bering Sea and Chukchi Sea.</title>
        <authorList>
            <person name="Li C."/>
            <person name="Lai Q."/>
            <person name="Li G."/>
            <person name="Dong C."/>
            <person name="Wang J."/>
            <person name="Liao Y."/>
            <person name="Shao Z."/>
        </authorList>
    </citation>
    <scope>NUCLEOTIDE SEQUENCE [LARGE SCALE GENOMIC DNA]</scope>
    <source>
        <strain evidence="1 2">25B14_1</strain>
    </source>
</reference>
<gene>
    <name evidence="1" type="ORF">HY29_18400</name>
</gene>
<sequence>TNGNYVVSSPEWNNIGASKAGAVTWGNGEGGTVGEVSKDNSLVGKTANDSATNSLVGKTANDFVGSGRVTALSNGNYVVVSPDWNTDTASKAGAVTWGNGASGVTGEVSATNSLVGKTANDYVGSGGVIALTNGNYVVLSYKWNNIGAANAGAVTWGNGEGGTVGEVSATNSLVGTTAYDRVGATVENPHSSRYKSSVIALSNGNYVVASPDWNTDTASKAGAVTWGNGASGVTGVVSDTNSLVGSTANDWVGSEGVTELTNGNYVVVSERWANGGASKAGAVTWGSGTVGVTGVVSDTNSLVGSTANDWVGSEGVTELTNGNYVVVSERWANGGASKAGAVTWGSGTVGVTGVVSDTNSLVGSQVDDLVGSQGVTALTNGNYVVASANWANGTMGDAGAVTWGDGTKGVTGLVSATNSLVGPAGSSRLALSGGVYEGSGTFIAATSPLYGRGESGHVLVGLTDPSQLTFSR</sequence>
<dbReference type="AlphaFoldDB" id="A0A062U4E7"/>
<dbReference type="Proteomes" id="UP000027037">
    <property type="component" value="Unassembled WGS sequence"/>
</dbReference>
<protein>
    <submittedName>
        <fullName evidence="1">Uncharacterized protein</fullName>
    </submittedName>
</protein>
<organism evidence="1 2">
    <name type="scientific">Hyphomonas beringensis</name>
    <dbReference type="NCBI Taxonomy" id="1280946"/>
    <lineage>
        <taxon>Bacteria</taxon>
        <taxon>Pseudomonadati</taxon>
        <taxon>Pseudomonadota</taxon>
        <taxon>Alphaproteobacteria</taxon>
        <taxon>Hyphomonadales</taxon>
        <taxon>Hyphomonadaceae</taxon>
        <taxon>Hyphomonas</taxon>
    </lineage>
</organism>
<keyword evidence="2" id="KW-1185">Reference proteome</keyword>
<accession>A0A062U4E7</accession>
<evidence type="ECO:0000313" key="2">
    <source>
        <dbReference type="Proteomes" id="UP000027037"/>
    </source>
</evidence>
<dbReference type="Pfam" id="PF18888">
    <property type="entry name" value="DUF5650"/>
    <property type="match status" value="7"/>
</dbReference>
<feature type="non-terminal residue" evidence="1">
    <location>
        <position position="1"/>
    </location>
</feature>
<feature type="non-terminal residue" evidence="1">
    <location>
        <position position="472"/>
    </location>
</feature>
<dbReference type="eggNOG" id="COG5295">
    <property type="taxonomic scope" value="Bacteria"/>
</dbReference>
<dbReference type="InterPro" id="IPR043710">
    <property type="entry name" value="DUF5650"/>
</dbReference>